<keyword evidence="3" id="KW-0813">Transport</keyword>
<dbReference type="EMBL" id="CP007452">
    <property type="protein sequence ID" value="AHM56068.1"/>
    <property type="molecule type" value="Genomic_DNA"/>
</dbReference>
<name>W8TE19_PEPAC</name>
<feature type="transmembrane region" description="Helical" evidence="8">
    <location>
        <begin position="271"/>
        <end position="291"/>
    </location>
</feature>
<feature type="transmembrane region" description="Helical" evidence="8">
    <location>
        <begin position="462"/>
        <end position="482"/>
    </location>
</feature>
<feature type="transmembrane region" description="Helical" evidence="8">
    <location>
        <begin position="204"/>
        <end position="228"/>
    </location>
</feature>
<dbReference type="RefSeq" id="WP_025435100.1">
    <property type="nucleotide sequence ID" value="NZ_CP007452.1"/>
</dbReference>
<dbReference type="STRING" id="1286171.EAL2_c07680"/>
<feature type="transmembrane region" description="Helical" evidence="8">
    <location>
        <begin position="240"/>
        <end position="259"/>
    </location>
</feature>
<dbReference type="Proteomes" id="UP000019591">
    <property type="component" value="Chromosome"/>
</dbReference>
<feature type="transmembrane region" description="Helical" evidence="8">
    <location>
        <begin position="21"/>
        <end position="41"/>
    </location>
</feature>
<dbReference type="Pfam" id="PF02028">
    <property type="entry name" value="BCCT"/>
    <property type="match status" value="1"/>
</dbReference>
<organism evidence="9 10">
    <name type="scientific">Peptoclostridium acidaminophilum DSM 3953</name>
    <dbReference type="NCBI Taxonomy" id="1286171"/>
    <lineage>
        <taxon>Bacteria</taxon>
        <taxon>Bacillati</taxon>
        <taxon>Bacillota</taxon>
        <taxon>Clostridia</taxon>
        <taxon>Peptostreptococcales</taxon>
        <taxon>Peptoclostridiaceae</taxon>
        <taxon>Peptoclostridium</taxon>
    </lineage>
</organism>
<reference evidence="9 10" key="1">
    <citation type="journal article" date="2014" name="Genome Announc.">
        <title>Complete Genome Sequence of Amino Acid-Utilizing Eubacterium acidaminophilum al-2 (DSM 3953).</title>
        <authorList>
            <person name="Poehlein A."/>
            <person name="Andreesen J.R."/>
            <person name="Daniel R."/>
        </authorList>
    </citation>
    <scope>NUCLEOTIDE SEQUENCE [LARGE SCALE GENOMIC DNA]</scope>
    <source>
        <strain evidence="9 10">DSM 3953</strain>
    </source>
</reference>
<dbReference type="AlphaFoldDB" id="W8TE19"/>
<protein>
    <submittedName>
        <fullName evidence="9">Glycine betaine transporter OpuD</fullName>
    </submittedName>
</protein>
<evidence type="ECO:0000313" key="10">
    <source>
        <dbReference type="Proteomes" id="UP000019591"/>
    </source>
</evidence>
<keyword evidence="10" id="KW-1185">Reference proteome</keyword>
<keyword evidence="6 8" id="KW-1133">Transmembrane helix</keyword>
<dbReference type="PANTHER" id="PTHR30047:SF7">
    <property type="entry name" value="HIGH-AFFINITY CHOLINE TRANSPORT PROTEIN"/>
    <property type="match status" value="1"/>
</dbReference>
<dbReference type="InterPro" id="IPR000060">
    <property type="entry name" value="BCCT_transptr"/>
</dbReference>
<evidence type="ECO:0000256" key="6">
    <source>
        <dbReference type="ARBA" id="ARBA00022989"/>
    </source>
</evidence>
<feature type="transmembrane region" description="Helical" evidence="8">
    <location>
        <begin position="426"/>
        <end position="450"/>
    </location>
</feature>
<evidence type="ECO:0000256" key="7">
    <source>
        <dbReference type="ARBA" id="ARBA00023136"/>
    </source>
</evidence>
<feature type="transmembrane region" description="Helical" evidence="8">
    <location>
        <begin position="156"/>
        <end position="176"/>
    </location>
</feature>
<evidence type="ECO:0000256" key="8">
    <source>
        <dbReference type="SAM" id="Phobius"/>
    </source>
</evidence>
<dbReference type="PANTHER" id="PTHR30047">
    <property type="entry name" value="HIGH-AFFINITY CHOLINE TRANSPORT PROTEIN-RELATED"/>
    <property type="match status" value="1"/>
</dbReference>
<evidence type="ECO:0000256" key="4">
    <source>
        <dbReference type="ARBA" id="ARBA00022475"/>
    </source>
</evidence>
<dbReference type="GO" id="GO:0005886">
    <property type="term" value="C:plasma membrane"/>
    <property type="evidence" value="ECO:0007669"/>
    <property type="project" value="UniProtKB-SubCell"/>
</dbReference>
<feature type="transmembrane region" description="Helical" evidence="8">
    <location>
        <begin position="101"/>
        <end position="122"/>
    </location>
</feature>
<keyword evidence="5 8" id="KW-0812">Transmembrane</keyword>
<evidence type="ECO:0000256" key="3">
    <source>
        <dbReference type="ARBA" id="ARBA00022448"/>
    </source>
</evidence>
<accession>W8TE19</accession>
<evidence type="ECO:0000256" key="1">
    <source>
        <dbReference type="ARBA" id="ARBA00004651"/>
    </source>
</evidence>
<dbReference type="KEGG" id="eac:EAL2_c07680"/>
<keyword evidence="7 8" id="KW-0472">Membrane</keyword>
<dbReference type="HOGENOM" id="CLU_010118_5_2_9"/>
<evidence type="ECO:0000313" key="9">
    <source>
        <dbReference type="EMBL" id="AHM56068.1"/>
    </source>
</evidence>
<comment type="subcellular location">
    <subcellularLocation>
        <location evidence="1">Cell membrane</location>
        <topology evidence="1">Multi-pass membrane protein</topology>
    </subcellularLocation>
</comment>
<feature type="transmembrane region" description="Helical" evidence="8">
    <location>
        <begin position="61"/>
        <end position="81"/>
    </location>
</feature>
<feature type="transmembrane region" description="Helical" evidence="8">
    <location>
        <begin position="488"/>
        <end position="508"/>
    </location>
</feature>
<proteinExistence type="inferred from homology"/>
<keyword evidence="4" id="KW-1003">Cell membrane</keyword>
<gene>
    <name evidence="9" type="primary">opuD</name>
    <name evidence="9" type="ORF">EAL2_c07680</name>
</gene>
<feature type="transmembrane region" description="Helical" evidence="8">
    <location>
        <begin position="335"/>
        <end position="352"/>
    </location>
</feature>
<dbReference type="PATRIC" id="fig|1286171.3.peg.712"/>
<evidence type="ECO:0000256" key="2">
    <source>
        <dbReference type="ARBA" id="ARBA00005658"/>
    </source>
</evidence>
<feature type="transmembrane region" description="Helical" evidence="8">
    <location>
        <begin position="361"/>
        <end position="386"/>
    </location>
</feature>
<comment type="similarity">
    <text evidence="2">Belongs to the BCCT transporter (TC 2.A.15) family.</text>
</comment>
<dbReference type="GO" id="GO:0022857">
    <property type="term" value="F:transmembrane transporter activity"/>
    <property type="evidence" value="ECO:0007669"/>
    <property type="project" value="InterPro"/>
</dbReference>
<sequence length="520" mass="57170">MINKIEENGIMPDNVNKKNKSSALFWYAVCFTGIFSLWAVINPDSLTNTLWGWVYKYHDNFSWFTIAMPTFILLSCGALAFSKYGKIKLGKANEAPEFSTFSWMAMLFTAGIGVGLVNFGVAEPLIHYLYSPQGLPGGFDKVEAAKNALSLTMFNWGLPAWSIYTISGLVIGYFTYHRGAKFLPGTPIEEGFKDKKWGKPVGKVANIVAAGAASLTMAASIGLGVFQVKNGIKAVTGMDFTGVGSSIIILLVMFAIYTIAAVSPVQKGMKILGDINVYIAVAILAYVFLIGRTDFFMGTIFSTFKATFTSIVPISFENYAYLDKGWFKDWPNTTLIWWISWTPFLGIFIARISKGRTIREIVLASILVPTAFLIIWFSVFGGYGLFDAIVGNGEIVDYIQNNPDDVYLSFIMVLQQLPMFPVMGTLFIILILVFLSTSATSAVISLSMITSDGVENAPPVRTIIWSVITTMVAFANVVTGTLNGVKAVAVVIGIPYMFFLFLSMSGMVRQMRKDVREGRV</sequence>
<evidence type="ECO:0000256" key="5">
    <source>
        <dbReference type="ARBA" id="ARBA00022692"/>
    </source>
</evidence>
<dbReference type="eggNOG" id="COG1292">
    <property type="taxonomic scope" value="Bacteria"/>
</dbReference>
<dbReference type="OrthoDB" id="9775735at2"/>